<dbReference type="EMBL" id="HACG01020648">
    <property type="protein sequence ID" value="CEK67513.1"/>
    <property type="molecule type" value="Transcribed_RNA"/>
</dbReference>
<evidence type="ECO:0000259" key="3">
    <source>
        <dbReference type="PROSITE" id="PS50835"/>
    </source>
</evidence>
<dbReference type="InterPro" id="IPR013098">
    <property type="entry name" value="Ig_I-set"/>
</dbReference>
<feature type="non-terminal residue" evidence="4">
    <location>
        <position position="1"/>
    </location>
</feature>
<organism evidence="4">
    <name type="scientific">Arion vulgaris</name>
    <dbReference type="NCBI Taxonomy" id="1028688"/>
    <lineage>
        <taxon>Eukaryota</taxon>
        <taxon>Metazoa</taxon>
        <taxon>Spiralia</taxon>
        <taxon>Lophotrochozoa</taxon>
        <taxon>Mollusca</taxon>
        <taxon>Gastropoda</taxon>
        <taxon>Heterobranchia</taxon>
        <taxon>Euthyneura</taxon>
        <taxon>Panpulmonata</taxon>
        <taxon>Eupulmonata</taxon>
        <taxon>Stylommatophora</taxon>
        <taxon>Helicina</taxon>
        <taxon>Arionoidea</taxon>
        <taxon>Arionidae</taxon>
        <taxon>Arion</taxon>
    </lineage>
</organism>
<dbReference type="AlphaFoldDB" id="A0A0B6ZG58"/>
<dbReference type="InterPro" id="IPR050958">
    <property type="entry name" value="Cell_Adh-Cytoskel_Orgn"/>
</dbReference>
<dbReference type="GO" id="GO:0005886">
    <property type="term" value="C:plasma membrane"/>
    <property type="evidence" value="ECO:0007669"/>
    <property type="project" value="TreeGrafter"/>
</dbReference>
<name>A0A0B6ZG58_9EUPU</name>
<feature type="non-terminal residue" evidence="4">
    <location>
        <position position="111"/>
    </location>
</feature>
<keyword evidence="1" id="KW-0732">Signal</keyword>
<evidence type="ECO:0000256" key="1">
    <source>
        <dbReference type="ARBA" id="ARBA00022729"/>
    </source>
</evidence>
<dbReference type="InterPro" id="IPR007110">
    <property type="entry name" value="Ig-like_dom"/>
</dbReference>
<sequence>KILTFSNHYSVFDNGSLIINNVQVGDAGDYECTAENEVAPVVRRKTNLIVKDIIGADIQTHQGTFHEGETIHLVCIGTGYPTPHLEWIKDDNVMKSFGKVTVRNGDLTITA</sequence>
<dbReference type="GO" id="GO:0007156">
    <property type="term" value="P:homophilic cell adhesion via plasma membrane adhesion molecules"/>
    <property type="evidence" value="ECO:0007669"/>
    <property type="project" value="TreeGrafter"/>
</dbReference>
<dbReference type="PANTHER" id="PTHR45080:SF8">
    <property type="entry name" value="IG-LIKE DOMAIN-CONTAINING PROTEIN"/>
    <property type="match status" value="1"/>
</dbReference>
<protein>
    <recommendedName>
        <fullName evidence="3">Ig-like domain-containing protein</fullName>
    </recommendedName>
</protein>
<keyword evidence="2" id="KW-1015">Disulfide bond</keyword>
<dbReference type="Pfam" id="PF07679">
    <property type="entry name" value="I-set"/>
    <property type="match status" value="2"/>
</dbReference>
<gene>
    <name evidence="4" type="primary">ORF62881</name>
</gene>
<dbReference type="Gene3D" id="2.60.40.10">
    <property type="entry name" value="Immunoglobulins"/>
    <property type="match status" value="2"/>
</dbReference>
<dbReference type="PANTHER" id="PTHR45080">
    <property type="entry name" value="CONTACTIN 5"/>
    <property type="match status" value="1"/>
</dbReference>
<feature type="domain" description="Ig-like" evidence="3">
    <location>
        <begin position="40"/>
        <end position="111"/>
    </location>
</feature>
<evidence type="ECO:0000313" key="4">
    <source>
        <dbReference type="EMBL" id="CEK67513.1"/>
    </source>
</evidence>
<dbReference type="SUPFAM" id="SSF48726">
    <property type="entry name" value="Immunoglobulin"/>
    <property type="match status" value="2"/>
</dbReference>
<proteinExistence type="predicted"/>
<reference evidence="4" key="1">
    <citation type="submission" date="2014-12" db="EMBL/GenBank/DDBJ databases">
        <title>Insight into the proteome of Arion vulgaris.</title>
        <authorList>
            <person name="Aradska J."/>
            <person name="Bulat T."/>
            <person name="Smidak R."/>
            <person name="Sarate P."/>
            <person name="Gangsoo J."/>
            <person name="Sialana F."/>
            <person name="Bilban M."/>
            <person name="Lubec G."/>
        </authorList>
    </citation>
    <scope>NUCLEOTIDE SEQUENCE</scope>
    <source>
        <tissue evidence="4">Skin</tissue>
    </source>
</reference>
<evidence type="ECO:0000256" key="2">
    <source>
        <dbReference type="ARBA" id="ARBA00023157"/>
    </source>
</evidence>
<accession>A0A0B6ZG58</accession>
<dbReference type="InterPro" id="IPR013783">
    <property type="entry name" value="Ig-like_fold"/>
</dbReference>
<dbReference type="InterPro" id="IPR036179">
    <property type="entry name" value="Ig-like_dom_sf"/>
</dbReference>
<dbReference type="PROSITE" id="PS50835">
    <property type="entry name" value="IG_LIKE"/>
    <property type="match status" value="1"/>
</dbReference>